<name>A0A7Y9XUJ8_9SPHN</name>
<protein>
    <recommendedName>
        <fullName evidence="1">SnoaL-like domain-containing protein</fullName>
    </recommendedName>
</protein>
<dbReference type="EMBL" id="JACBZF010000002">
    <property type="protein sequence ID" value="NYH94824.1"/>
    <property type="molecule type" value="Genomic_DNA"/>
</dbReference>
<accession>A0A7Y9XUJ8</accession>
<organism evidence="2 3">
    <name type="scientific">Novosphingobium marinum</name>
    <dbReference type="NCBI Taxonomy" id="1514948"/>
    <lineage>
        <taxon>Bacteria</taxon>
        <taxon>Pseudomonadati</taxon>
        <taxon>Pseudomonadota</taxon>
        <taxon>Alphaproteobacteria</taxon>
        <taxon>Sphingomonadales</taxon>
        <taxon>Sphingomonadaceae</taxon>
        <taxon>Novosphingobium</taxon>
    </lineage>
</organism>
<dbReference type="SUPFAM" id="SSF54427">
    <property type="entry name" value="NTF2-like"/>
    <property type="match status" value="1"/>
</dbReference>
<dbReference type="InterPro" id="IPR032710">
    <property type="entry name" value="NTF2-like_dom_sf"/>
</dbReference>
<gene>
    <name evidence="2" type="ORF">FHS75_001143</name>
</gene>
<dbReference type="AlphaFoldDB" id="A0A7Y9XUJ8"/>
<dbReference type="Proteomes" id="UP000522081">
    <property type="component" value="Unassembled WGS sequence"/>
</dbReference>
<sequence length="185" mass="20558">MTDMLERLAAESGINRVINLYCHALDRRRWSLLEEVFHDDARYGFGDIAGSWQDFAAAARSIIEPLGPTHHMVANVLINLDGETAHVETYLNGYHVIPADYPEGLNTNGLFYDRPGERYVSIVGGRYVDRFEKRGGTWKIAQRAGIYDWIQVLDYTDGGLSKSPDAALGNWGSLDASLPVVADLA</sequence>
<dbReference type="RefSeq" id="WP_179406771.1">
    <property type="nucleotide sequence ID" value="NZ_BMGF01000006.1"/>
</dbReference>
<dbReference type="Gene3D" id="3.10.450.50">
    <property type="match status" value="1"/>
</dbReference>
<dbReference type="CDD" id="cd00531">
    <property type="entry name" value="NTF2_like"/>
    <property type="match status" value="1"/>
</dbReference>
<proteinExistence type="predicted"/>
<comment type="caution">
    <text evidence="2">The sequence shown here is derived from an EMBL/GenBank/DDBJ whole genome shotgun (WGS) entry which is preliminary data.</text>
</comment>
<reference evidence="2 3" key="1">
    <citation type="submission" date="2020-07" db="EMBL/GenBank/DDBJ databases">
        <title>Genomic Encyclopedia of Type Strains, Phase IV (KMG-IV): sequencing the most valuable type-strain genomes for metagenomic binning, comparative biology and taxonomic classification.</title>
        <authorList>
            <person name="Goeker M."/>
        </authorList>
    </citation>
    <scope>NUCLEOTIDE SEQUENCE [LARGE SCALE GENOMIC DNA]</scope>
    <source>
        <strain evidence="2 3">DSM 29043</strain>
    </source>
</reference>
<evidence type="ECO:0000313" key="3">
    <source>
        <dbReference type="Proteomes" id="UP000522081"/>
    </source>
</evidence>
<evidence type="ECO:0000313" key="2">
    <source>
        <dbReference type="EMBL" id="NYH94824.1"/>
    </source>
</evidence>
<dbReference type="Pfam" id="PF13577">
    <property type="entry name" value="SnoaL_4"/>
    <property type="match status" value="1"/>
</dbReference>
<evidence type="ECO:0000259" key="1">
    <source>
        <dbReference type="Pfam" id="PF13577"/>
    </source>
</evidence>
<feature type="domain" description="SnoaL-like" evidence="1">
    <location>
        <begin position="6"/>
        <end position="143"/>
    </location>
</feature>
<dbReference type="InterPro" id="IPR037401">
    <property type="entry name" value="SnoaL-like"/>
</dbReference>
<keyword evidence="3" id="KW-1185">Reference proteome</keyword>